<feature type="compositionally biased region" description="Polar residues" evidence="2">
    <location>
        <begin position="30"/>
        <end position="46"/>
    </location>
</feature>
<sequence>MMKKASIKNIFKKDKSPRTPTEEVWGELCTSKTTPQEYTPSSTSRLSCKKSPRSPKQQLSPSQNDGSSSTTSSRKLDVSNSSREGIKNRRVSESNVQRISSSKQSNGFRSASEHNLPRSSSQRISSRASTSSRNMSRHSNTSTNKRFPFENYISSSAVDVDAPIEDYAGPIDCDEVSVSSSASAAESIQNLTGADDKHRVDATTKKELSPKRQDSPDTIPVVYEDCYESDSWSANNLRSGQPDDASNIIVGKHPLTMKYTNDETMNVQEEEDDTTVYSFKAVRSEEESIMAPMSIDEIDDKDAGFGRMETDESALDDEDYYRQDYFSMMTKSKRLMYQDSESITEEEGAGASLSERVLMSEENGDGAGKRLSLVELAVMTEPDVPVGRVEDNDDEGVDYGNLYNDASFPLASGEEEDGASVVSDVVGAVKNDNSFDSETEKLAVMTEPGLPVGMMADNDEGVDYGNLYTDTSFPLAGSEELDGDGASVVPDEVGTVENGSTCDSETIDPVNGHDETERDVKETDHVADPQDRSESATIAPLLPDDSEFAEETCSAAALEENAASSEVDVLTSDPLLIEEAEEEKSDGSQASYDIGNVVVEEEYSTADNKQELAAVQSEASQSGDSINDNLDESKAPNEIASEPIDVHPLLVALNSDADDREQELVEPAVSNELNQESDVLDQPESISEADAVECNVLDNSIESAFSTNELAMTAGVQGVGEKNQEDQVLSSFDDTAIAGSAEACKNEVTLDQIIDESGLVVHSSCKESMRSMAIESENTGSIQEENSPIAGAKNLFKRVGLFVRKSSMTPLEEEIENLSPVTKTNLPDHDVKSQSAQFHCNNSELNALPSDTSEREDNQLIQYARSRSLSPAPRAKPSIEKPFAIERTQSLPVSPVRWHPFPMSSPNMASRQSSNNHFAVSIDSNSDVEFSEAIAAQEHAVTPMLPLANKALAEPSSDTTIDINRIIRENQRLRCKRQQLCDSLASMAMQCQIHEKASSEKIFSLEQKLRALTAEKDNYVTVNRAGRYDAETVRRLSVGVVEQNALLETKDRQISQLTLKLQVLQQTLDKLEESHHAAKLHWEEERMRFHDCLTSSEQKSLYALNQELFETRAHLNAALSDIDALTSALESNNEALDSTVEELEALREFKARHSNGEKVDARVTISRSVPTLALQQRNSETSKLQRDLEEGLQELKKLHELVVTSDGKNFRDLEAEIKLLRGEANASRLEAKLANQRVEQLSAEVKDKSAEVAKMQHDLDTRAATSSKKATDNIESEEVKPSSDLDYWSKDLKDFSLVSDLEEKIVELERKLASYENPTAVEKEAVAEKSKDSDADTLNRNSPTTIPSDNQNQTSETPNSKESPSKRAPPESPLTARKLFQPLRRGWANASPLIKNPLVDTVDRDDFTNEKDISKLTDILKANTEVMNKLKQDILKVQTEKEDAELAMTSKINALQEENAAYASQVAVLEKAFREMNDKRASDGDDLTEDGSVVASVAAAAAEPLSPSVHSEKSDASYGHDSDLQAKNIMTLQRSINELESTQSHQEDEIERLKSELVSLRVTSKQEKEAELEKLREEIAIVTAQRSALESQLIEINQSAGLLRDSLSDQHAQSPGKKADATDEPCSPRSTEDESNAGGNDPILVAQVVMLENANKVLEKNVNSLRSDLQSKLAPLLEMVAMLEEEKRMMEDEMNVKLECREMTIKNLEHSLQQLNASRFGSGKKKRESRLDSPSPTHGCLDLDI</sequence>
<feature type="coiled-coil region" evidence="1">
    <location>
        <begin position="1047"/>
        <end position="1081"/>
    </location>
</feature>
<feature type="region of interest" description="Disordered" evidence="2">
    <location>
        <begin position="495"/>
        <end position="539"/>
    </location>
</feature>
<name>A0ABD3P462_9STRA</name>
<feature type="compositionally biased region" description="Basic and acidic residues" evidence="2">
    <location>
        <begin position="1269"/>
        <end position="1283"/>
    </location>
</feature>
<feature type="coiled-coil region" evidence="1">
    <location>
        <begin position="1529"/>
        <end position="1592"/>
    </location>
</feature>
<feature type="compositionally biased region" description="Polar residues" evidence="2">
    <location>
        <begin position="617"/>
        <end position="628"/>
    </location>
</feature>
<feature type="region of interest" description="Disordered" evidence="2">
    <location>
        <begin position="1717"/>
        <end position="1745"/>
    </location>
</feature>
<feature type="compositionally biased region" description="Polar residues" evidence="2">
    <location>
        <begin position="93"/>
        <end position="109"/>
    </location>
</feature>
<feature type="compositionally biased region" description="Basic and acidic residues" evidence="2">
    <location>
        <begin position="511"/>
        <end position="534"/>
    </location>
</feature>
<evidence type="ECO:0000256" key="1">
    <source>
        <dbReference type="SAM" id="Coils"/>
    </source>
</evidence>
<keyword evidence="1" id="KW-0175">Coiled coil</keyword>
<dbReference type="PANTHER" id="PTHR47357">
    <property type="entry name" value="COP1-INTERACTIVE PROTEIN 1"/>
    <property type="match status" value="1"/>
</dbReference>
<feature type="compositionally biased region" description="Basic and acidic residues" evidence="2">
    <location>
        <begin position="1321"/>
        <end position="1334"/>
    </location>
</feature>
<evidence type="ECO:0000313" key="4">
    <source>
        <dbReference type="Proteomes" id="UP001530400"/>
    </source>
</evidence>
<feature type="compositionally biased region" description="Basic and acidic residues" evidence="2">
    <location>
        <begin position="11"/>
        <end position="21"/>
    </location>
</feature>
<feature type="compositionally biased region" description="Polar residues" evidence="2">
    <location>
        <begin position="54"/>
        <end position="66"/>
    </location>
</feature>
<comment type="caution">
    <text evidence="3">The sequence shown here is derived from an EMBL/GenBank/DDBJ whole genome shotgun (WGS) entry which is preliminary data.</text>
</comment>
<feature type="compositionally biased region" description="Polar residues" evidence="2">
    <location>
        <begin position="1336"/>
        <end position="1362"/>
    </location>
</feature>
<feature type="region of interest" description="Disordered" evidence="2">
    <location>
        <begin position="1607"/>
        <end position="1640"/>
    </location>
</feature>
<feature type="region of interest" description="Disordered" evidence="2">
    <location>
        <begin position="612"/>
        <end position="633"/>
    </location>
</feature>
<feature type="coiled-coil region" evidence="1">
    <location>
        <begin position="1427"/>
        <end position="1472"/>
    </location>
</feature>
<protein>
    <submittedName>
        <fullName evidence="3">Uncharacterized protein</fullName>
    </submittedName>
</protein>
<feature type="compositionally biased region" description="Basic and acidic residues" evidence="2">
    <location>
        <begin position="194"/>
        <end position="215"/>
    </location>
</feature>
<dbReference type="PANTHER" id="PTHR47357:SF1">
    <property type="entry name" value="SPINDLE POLE BODY COMPONENT 110"/>
    <property type="match status" value="1"/>
</dbReference>
<accession>A0ABD3P462</accession>
<evidence type="ECO:0000313" key="3">
    <source>
        <dbReference type="EMBL" id="KAL3783035.1"/>
    </source>
</evidence>
<proteinExistence type="predicted"/>
<dbReference type="EMBL" id="JALLPJ020000783">
    <property type="protein sequence ID" value="KAL3783035.1"/>
    <property type="molecule type" value="Genomic_DNA"/>
</dbReference>
<evidence type="ECO:0000256" key="2">
    <source>
        <dbReference type="SAM" id="MobiDB-lite"/>
    </source>
</evidence>
<feature type="region of interest" description="Disordered" evidence="2">
    <location>
        <begin position="1"/>
        <end position="150"/>
    </location>
</feature>
<feature type="region of interest" description="Disordered" evidence="2">
    <location>
        <begin position="178"/>
        <end position="220"/>
    </location>
</feature>
<keyword evidence="4" id="KW-1185">Reference proteome</keyword>
<gene>
    <name evidence="3" type="ORF">ACHAWO_006609</name>
</gene>
<organism evidence="3 4">
    <name type="scientific">Cyclotella atomus</name>
    <dbReference type="NCBI Taxonomy" id="382360"/>
    <lineage>
        <taxon>Eukaryota</taxon>
        <taxon>Sar</taxon>
        <taxon>Stramenopiles</taxon>
        <taxon>Ochrophyta</taxon>
        <taxon>Bacillariophyta</taxon>
        <taxon>Coscinodiscophyceae</taxon>
        <taxon>Thalassiosirophycidae</taxon>
        <taxon>Stephanodiscales</taxon>
        <taxon>Stephanodiscaceae</taxon>
        <taxon>Cyclotella</taxon>
    </lineage>
</organism>
<feature type="region of interest" description="Disordered" evidence="2">
    <location>
        <begin position="1321"/>
        <end position="1373"/>
    </location>
</feature>
<feature type="region of interest" description="Disordered" evidence="2">
    <location>
        <begin position="1256"/>
        <end position="1283"/>
    </location>
</feature>
<feature type="compositionally biased region" description="Low complexity" evidence="2">
    <location>
        <begin position="178"/>
        <end position="187"/>
    </location>
</feature>
<feature type="compositionally biased region" description="Low complexity" evidence="2">
    <location>
        <begin position="118"/>
        <end position="134"/>
    </location>
</feature>
<dbReference type="Proteomes" id="UP001530400">
    <property type="component" value="Unassembled WGS sequence"/>
</dbReference>
<reference evidence="3 4" key="1">
    <citation type="submission" date="2024-10" db="EMBL/GenBank/DDBJ databases">
        <title>Updated reference genomes for cyclostephanoid diatoms.</title>
        <authorList>
            <person name="Roberts W.R."/>
            <person name="Alverson A.J."/>
        </authorList>
    </citation>
    <scope>NUCLEOTIDE SEQUENCE [LARGE SCALE GENOMIC DNA]</scope>
    <source>
        <strain evidence="3 4">AJA010-31</strain>
    </source>
</reference>